<keyword evidence="7" id="KW-0503">Monooxygenase</keyword>
<dbReference type="GO" id="GO:0020037">
    <property type="term" value="F:heme binding"/>
    <property type="evidence" value="ECO:0007669"/>
    <property type="project" value="InterPro"/>
</dbReference>
<comment type="similarity">
    <text evidence="2">Belongs to the cytochrome P450 family.</text>
</comment>
<keyword evidence="9" id="KW-1185">Reference proteome</keyword>
<organism evidence="8 9">
    <name type="scientific">Acorus gramineus</name>
    <name type="common">Dwarf sweet flag</name>
    <dbReference type="NCBI Taxonomy" id="55184"/>
    <lineage>
        <taxon>Eukaryota</taxon>
        <taxon>Viridiplantae</taxon>
        <taxon>Streptophyta</taxon>
        <taxon>Embryophyta</taxon>
        <taxon>Tracheophyta</taxon>
        <taxon>Spermatophyta</taxon>
        <taxon>Magnoliopsida</taxon>
        <taxon>Liliopsida</taxon>
        <taxon>Acoraceae</taxon>
        <taxon>Acorus</taxon>
    </lineage>
</organism>
<dbReference type="InterPro" id="IPR001128">
    <property type="entry name" value="Cyt_P450"/>
</dbReference>
<keyword evidence="6" id="KW-0408">Iron</keyword>
<evidence type="ECO:0000313" key="9">
    <source>
        <dbReference type="Proteomes" id="UP001179952"/>
    </source>
</evidence>
<dbReference type="GO" id="GO:0016705">
    <property type="term" value="F:oxidoreductase activity, acting on paired donors, with incorporation or reduction of molecular oxygen"/>
    <property type="evidence" value="ECO:0007669"/>
    <property type="project" value="InterPro"/>
</dbReference>
<evidence type="ECO:0000256" key="3">
    <source>
        <dbReference type="ARBA" id="ARBA00022617"/>
    </source>
</evidence>
<dbReference type="FunFam" id="1.10.630.10:FF:000126">
    <property type="entry name" value="Predicted protein"/>
    <property type="match status" value="1"/>
</dbReference>
<dbReference type="FunFam" id="1.10.630.10:FF:000037">
    <property type="entry name" value="Cytochrome P450 9"/>
    <property type="match status" value="1"/>
</dbReference>
<dbReference type="Proteomes" id="UP001179952">
    <property type="component" value="Unassembled WGS sequence"/>
</dbReference>
<dbReference type="PROSITE" id="PS00086">
    <property type="entry name" value="CYTOCHROME_P450"/>
    <property type="match status" value="2"/>
</dbReference>
<comment type="cofactor">
    <cofactor evidence="1">
        <name>heme</name>
        <dbReference type="ChEBI" id="CHEBI:30413"/>
    </cofactor>
</comment>
<reference evidence="8" key="2">
    <citation type="submission" date="2023-06" db="EMBL/GenBank/DDBJ databases">
        <authorList>
            <person name="Ma L."/>
            <person name="Liu K.-W."/>
            <person name="Li Z."/>
            <person name="Hsiao Y.-Y."/>
            <person name="Qi Y."/>
            <person name="Fu T."/>
            <person name="Tang G."/>
            <person name="Zhang D."/>
            <person name="Sun W.-H."/>
            <person name="Liu D.-K."/>
            <person name="Li Y."/>
            <person name="Chen G.-Z."/>
            <person name="Liu X.-D."/>
            <person name="Liao X.-Y."/>
            <person name="Jiang Y.-T."/>
            <person name="Yu X."/>
            <person name="Hao Y."/>
            <person name="Huang J."/>
            <person name="Zhao X.-W."/>
            <person name="Ke S."/>
            <person name="Chen Y.-Y."/>
            <person name="Wu W.-L."/>
            <person name="Hsu J.-L."/>
            <person name="Lin Y.-F."/>
            <person name="Huang M.-D."/>
            <person name="Li C.-Y."/>
            <person name="Huang L."/>
            <person name="Wang Z.-W."/>
            <person name="Zhao X."/>
            <person name="Zhong W.-Y."/>
            <person name="Peng D.-H."/>
            <person name="Ahmad S."/>
            <person name="Lan S."/>
            <person name="Zhang J.-S."/>
            <person name="Tsai W.-C."/>
            <person name="Van De Peer Y."/>
            <person name="Liu Z.-J."/>
        </authorList>
    </citation>
    <scope>NUCLEOTIDE SEQUENCE</scope>
    <source>
        <strain evidence="8">SCP</strain>
        <tissue evidence="8">Leaves</tissue>
    </source>
</reference>
<dbReference type="Gene3D" id="1.10.630.10">
    <property type="entry name" value="Cytochrome P450"/>
    <property type="match status" value="2"/>
</dbReference>
<dbReference type="PRINTS" id="PR00385">
    <property type="entry name" value="P450"/>
</dbReference>
<proteinExistence type="inferred from homology"/>
<evidence type="ECO:0000256" key="1">
    <source>
        <dbReference type="ARBA" id="ARBA00001971"/>
    </source>
</evidence>
<keyword evidence="5" id="KW-0560">Oxidoreductase</keyword>
<dbReference type="Pfam" id="PF00067">
    <property type="entry name" value="p450"/>
    <property type="match status" value="2"/>
</dbReference>
<evidence type="ECO:0000256" key="6">
    <source>
        <dbReference type="ARBA" id="ARBA00023004"/>
    </source>
</evidence>
<dbReference type="InterPro" id="IPR002401">
    <property type="entry name" value="Cyt_P450_E_grp-I"/>
</dbReference>
<dbReference type="GO" id="GO:0005506">
    <property type="term" value="F:iron ion binding"/>
    <property type="evidence" value="ECO:0007669"/>
    <property type="project" value="InterPro"/>
</dbReference>
<dbReference type="InterPro" id="IPR017972">
    <property type="entry name" value="Cyt_P450_CS"/>
</dbReference>
<protein>
    <submittedName>
        <fullName evidence="8">Isoleucine N-monooxygenase 2</fullName>
    </submittedName>
</protein>
<dbReference type="SUPFAM" id="SSF48264">
    <property type="entry name" value="Cytochrome P450"/>
    <property type="match status" value="2"/>
</dbReference>
<keyword evidence="4" id="KW-0479">Metal-binding</keyword>
<evidence type="ECO:0000256" key="2">
    <source>
        <dbReference type="ARBA" id="ARBA00010617"/>
    </source>
</evidence>
<dbReference type="GO" id="GO:0004497">
    <property type="term" value="F:monooxygenase activity"/>
    <property type="evidence" value="ECO:0007669"/>
    <property type="project" value="UniProtKB-KW"/>
</dbReference>
<dbReference type="GO" id="GO:0044550">
    <property type="term" value="P:secondary metabolite biosynthetic process"/>
    <property type="evidence" value="ECO:0007669"/>
    <property type="project" value="UniProtKB-ARBA"/>
</dbReference>
<evidence type="ECO:0000256" key="5">
    <source>
        <dbReference type="ARBA" id="ARBA00023002"/>
    </source>
</evidence>
<dbReference type="PANTHER" id="PTHR47944:SF19">
    <property type="entry name" value="CYTOCHROME P450 77A4"/>
    <property type="match status" value="1"/>
</dbReference>
<evidence type="ECO:0000256" key="7">
    <source>
        <dbReference type="ARBA" id="ARBA00023033"/>
    </source>
</evidence>
<accession>A0AAV9AXT0</accession>
<comment type="caution">
    <text evidence="8">The sequence shown here is derived from an EMBL/GenBank/DDBJ whole genome shotgun (WGS) entry which is preliminary data.</text>
</comment>
<evidence type="ECO:0000256" key="4">
    <source>
        <dbReference type="ARBA" id="ARBA00022723"/>
    </source>
</evidence>
<gene>
    <name evidence="8" type="ORF">QJS04_geneDACA013635</name>
</gene>
<dbReference type="InterPro" id="IPR036396">
    <property type="entry name" value="Cyt_P450_sf"/>
</dbReference>
<sequence length="861" mass="96668">MATEHSSGFLTVAVNPWGEQWKKMRRVLASEVLSPARFKWLTNKRIEEADNLVRYIYNQSKSESGLINVRVAVRQYMGNVIRKMMFDRRYFGEEREDGGPGKEEEEHVDALFGVLGIIYSFCVSDYLPWLRRLDLNGHEKVVKAAVGVVNKYHDPIIEERIRRWRGVGGGSPPPQPLEEPEDLLDVLVSIRGDDGEWVLSEEEIKAQTSELMYATIDNSSNAVEWALAEMLNQPHLLEKATAEIDRVVGKHRLVDESDVPKLTYIKACARESLRLNPVAPFNLPHVAMSDATVAGYTIPKGSHVLLSRVGLGRNPDVWDDPMKFDPDRHLGHDGSGEVDLMETDLRFLSFSTGRKGCMGVQLGTAMTVVLLARMIQGFEWSVPNPIRKPKPLPPGPKPWPVVGSLPELYRNKPLFSPTIACEFLKKNDATFATRPVTMATKHSSGFLTVAVNLWGEQWKKMRRVLASEVLSPARLKWLTNKRIEEADNLVSIYRYIYNQCKAESGVGLINVRVAVRQYSGNFIRKMVFNKRYFGEGREDGGPGKEEEEHVDALFEVLGIIYSFCVSDYLPWLRMFDLNGHEKAVKAAVGVVNKYHDPIIEERIRRWRGVGGGSPPPPRELDDLLDVLVSIRGDDGKWVLSEEEIKAQTAELMYATIDNSSNAVEWALAEMLNQPHLLEKATSEIDRVVGKHRLVDESDVPNLTYIKACVRESLRLHPVAPFNLPHVAMSDATVAGYTIPKGSHVLLSRVGLGRNPDVWDDPMKFDPGRHLGEDGLGEVDLTDPGLRLLSFSTGRRGCMGVQLGTAMTVVLFGRMLQCFEWSVPSGMDGVVDLAEEKNSLFLAKELELHARPRLDDAALYMK</sequence>
<name>A0AAV9AXT0_ACOGR</name>
<evidence type="ECO:0000313" key="8">
    <source>
        <dbReference type="EMBL" id="KAK1268731.1"/>
    </source>
</evidence>
<dbReference type="AlphaFoldDB" id="A0AAV9AXT0"/>
<keyword evidence="3" id="KW-0349">Heme</keyword>
<dbReference type="PANTHER" id="PTHR47944">
    <property type="entry name" value="CYTOCHROME P450 98A9"/>
    <property type="match status" value="1"/>
</dbReference>
<dbReference type="PRINTS" id="PR00463">
    <property type="entry name" value="EP450I"/>
</dbReference>
<reference evidence="8" key="1">
    <citation type="journal article" date="2023" name="Nat. Commun.">
        <title>Diploid and tetraploid genomes of Acorus and the evolution of monocots.</title>
        <authorList>
            <person name="Ma L."/>
            <person name="Liu K.W."/>
            <person name="Li Z."/>
            <person name="Hsiao Y.Y."/>
            <person name="Qi Y."/>
            <person name="Fu T."/>
            <person name="Tang G.D."/>
            <person name="Zhang D."/>
            <person name="Sun W.H."/>
            <person name="Liu D.K."/>
            <person name="Li Y."/>
            <person name="Chen G.Z."/>
            <person name="Liu X.D."/>
            <person name="Liao X.Y."/>
            <person name="Jiang Y.T."/>
            <person name="Yu X."/>
            <person name="Hao Y."/>
            <person name="Huang J."/>
            <person name="Zhao X.W."/>
            <person name="Ke S."/>
            <person name="Chen Y.Y."/>
            <person name="Wu W.L."/>
            <person name="Hsu J.L."/>
            <person name="Lin Y.F."/>
            <person name="Huang M.D."/>
            <person name="Li C.Y."/>
            <person name="Huang L."/>
            <person name="Wang Z.W."/>
            <person name="Zhao X."/>
            <person name="Zhong W.Y."/>
            <person name="Peng D.H."/>
            <person name="Ahmad S."/>
            <person name="Lan S."/>
            <person name="Zhang J.S."/>
            <person name="Tsai W.C."/>
            <person name="Van de Peer Y."/>
            <person name="Liu Z.J."/>
        </authorList>
    </citation>
    <scope>NUCLEOTIDE SEQUENCE</scope>
    <source>
        <strain evidence="8">SCP</strain>
    </source>
</reference>
<dbReference type="EMBL" id="JAUJYN010000006">
    <property type="protein sequence ID" value="KAK1268731.1"/>
    <property type="molecule type" value="Genomic_DNA"/>
</dbReference>